<feature type="modified residue" description="4-aspartylphosphate" evidence="7">
    <location>
        <position position="1071"/>
    </location>
</feature>
<dbReference type="Gene3D" id="3.40.50.2300">
    <property type="match status" value="3"/>
</dbReference>
<feature type="coiled-coil region" evidence="8">
    <location>
        <begin position="375"/>
        <end position="465"/>
    </location>
</feature>
<dbReference type="PROSITE" id="PS50109">
    <property type="entry name" value="HIS_KIN"/>
    <property type="match status" value="1"/>
</dbReference>
<dbReference type="PROSITE" id="PS50110">
    <property type="entry name" value="RESPONSE_REGULATORY"/>
    <property type="match status" value="3"/>
</dbReference>
<keyword evidence="9" id="KW-0472">Membrane</keyword>
<feature type="modified residue" description="4-aspartylphosphate" evidence="7">
    <location>
        <position position="919"/>
    </location>
</feature>
<name>A0A7W7AAG3_9SPHN</name>
<evidence type="ECO:0000256" key="4">
    <source>
        <dbReference type="ARBA" id="ARBA00022679"/>
    </source>
</evidence>
<dbReference type="InterPro" id="IPR005467">
    <property type="entry name" value="His_kinase_dom"/>
</dbReference>
<dbReference type="GO" id="GO:0000155">
    <property type="term" value="F:phosphorelay sensor kinase activity"/>
    <property type="evidence" value="ECO:0007669"/>
    <property type="project" value="InterPro"/>
</dbReference>
<dbReference type="SMART" id="SM00448">
    <property type="entry name" value="REC"/>
    <property type="match status" value="3"/>
</dbReference>
<feature type="domain" description="Response regulatory" evidence="11">
    <location>
        <begin position="870"/>
        <end position="986"/>
    </location>
</feature>
<keyword evidence="8" id="KW-0175">Coiled coil</keyword>
<reference evidence="12 13" key="1">
    <citation type="submission" date="2020-08" db="EMBL/GenBank/DDBJ databases">
        <title>Genomic Encyclopedia of Type Strains, Phase IV (KMG-IV): sequencing the most valuable type-strain genomes for metagenomic binning, comparative biology and taxonomic classification.</title>
        <authorList>
            <person name="Goeker M."/>
        </authorList>
    </citation>
    <scope>NUCLEOTIDE SEQUENCE [LARGE SCALE GENOMIC DNA]</scope>
    <source>
        <strain evidence="12 13">DSM 17507</strain>
    </source>
</reference>
<feature type="domain" description="Histidine kinase" evidence="10">
    <location>
        <begin position="475"/>
        <end position="695"/>
    </location>
</feature>
<dbReference type="InterPro" id="IPR036097">
    <property type="entry name" value="HisK_dim/P_sf"/>
</dbReference>
<evidence type="ECO:0000256" key="5">
    <source>
        <dbReference type="ARBA" id="ARBA00022777"/>
    </source>
</evidence>
<feature type="modified residue" description="4-aspartylphosphate" evidence="7">
    <location>
        <position position="797"/>
    </location>
</feature>
<organism evidence="12 13">
    <name type="scientific">Novosphingobium taihuense</name>
    <dbReference type="NCBI Taxonomy" id="260085"/>
    <lineage>
        <taxon>Bacteria</taxon>
        <taxon>Pseudomonadati</taxon>
        <taxon>Pseudomonadota</taxon>
        <taxon>Alphaproteobacteria</taxon>
        <taxon>Sphingomonadales</taxon>
        <taxon>Sphingomonadaceae</taxon>
        <taxon>Novosphingobium</taxon>
    </lineage>
</organism>
<comment type="catalytic activity">
    <reaction evidence="1">
        <text>ATP + protein L-histidine = ADP + protein N-phospho-L-histidine.</text>
        <dbReference type="EC" id="2.7.13.3"/>
    </reaction>
</comment>
<dbReference type="InterPro" id="IPR001789">
    <property type="entry name" value="Sig_transdc_resp-reg_receiver"/>
</dbReference>
<dbReference type="Pfam" id="PF13185">
    <property type="entry name" value="GAF_2"/>
    <property type="match status" value="1"/>
</dbReference>
<dbReference type="SUPFAM" id="SSF52172">
    <property type="entry name" value="CheY-like"/>
    <property type="match status" value="3"/>
</dbReference>
<evidence type="ECO:0000256" key="1">
    <source>
        <dbReference type="ARBA" id="ARBA00000085"/>
    </source>
</evidence>
<comment type="caution">
    <text evidence="12">The sequence shown here is derived from an EMBL/GenBank/DDBJ whole genome shotgun (WGS) entry which is preliminary data.</text>
</comment>
<feature type="domain" description="Response regulatory" evidence="11">
    <location>
        <begin position="748"/>
        <end position="861"/>
    </location>
</feature>
<dbReference type="Pfam" id="PF05227">
    <property type="entry name" value="CHASE3"/>
    <property type="match status" value="1"/>
</dbReference>
<dbReference type="SMART" id="SM00387">
    <property type="entry name" value="HATPase_c"/>
    <property type="match status" value="1"/>
</dbReference>
<protein>
    <recommendedName>
        <fullName evidence="2">histidine kinase</fullName>
        <ecNumber evidence="2">2.7.13.3</ecNumber>
    </recommendedName>
</protein>
<dbReference type="Gene3D" id="3.30.450.40">
    <property type="match status" value="1"/>
</dbReference>
<dbReference type="OrthoDB" id="9801651at2"/>
<evidence type="ECO:0000256" key="7">
    <source>
        <dbReference type="PROSITE-ProRule" id="PRU00169"/>
    </source>
</evidence>
<dbReference type="SMART" id="SM00065">
    <property type="entry name" value="GAF"/>
    <property type="match status" value="1"/>
</dbReference>
<feature type="domain" description="Response regulatory" evidence="11">
    <location>
        <begin position="1016"/>
        <end position="1138"/>
    </location>
</feature>
<evidence type="ECO:0000313" key="12">
    <source>
        <dbReference type="EMBL" id="MBB4613408.1"/>
    </source>
</evidence>
<keyword evidence="3 7" id="KW-0597">Phosphoprotein</keyword>
<gene>
    <name evidence="12" type="ORF">GGR37_001683</name>
</gene>
<keyword evidence="5" id="KW-0418">Kinase</keyword>
<dbReference type="InterPro" id="IPR003594">
    <property type="entry name" value="HATPase_dom"/>
</dbReference>
<sequence length="1140" mass="125115">MRTVDAISARFWTVVGLVAGLAFFAVSSYVSYSNIQAVRTADASVRDTHMMLVALNRLMSAVQDAETGQRGYVLTGKESYLQPYRQALSDVRDRLEVVQRLTANDPVQSDSLAELRPHVDAKLAELMRTIELRRTQGFAPAAAAVSTDVGQQEMQAIRRQIEMMNAEEVRQRSLRLEEMAVASRGAVTSSAIAGLIGAALTVAIFLLVQRNAAIKERQEWLRAGQLGLAEVIRGEKTVEQISQDALTFLSGYLDYQAAALFKGEGGHFRRVATLGVPADGAMPVGFAMGDGLLGRVAKLGEPMIVEDLPDEYLTIGSAFGRARPRHLVIAPTTADGLVNGVIELGFFDEVPERALELLTEVADSLGIALRSARFRTRLQDALEETQRQKAELQAQSEELRVSNEELEEQGRALKESQVRLEQQQVELEQTNSELEEQAQTLEVQRGKLEQSAASLERKAQELAQASQYKSDFLANMSHELRTPLNSLLILSKLLGDNPDGNLSPDQVKFARTIESSGNDLLTLINDILDLSKIEAGHVKIQAEPSTIQRLVGDLRQIFAPVADQRGVELELVIRPGAPDQIETDRLRLEQVLRNLLSNAFKFTERGSVRLEISSASEGRVAFAVTDTGIGISPEQQEAIFGAFQQADSAISRKYGGTGLGLSISRELARLLGGKIDLVSTLGKGSTFTLTLPEVYDPVTVAPAAPAASAAPPVPDAEPLRLEAPRLALRRNPVAISDDRDKLDRTRRLLLVVEDDAPFAQIICDLSHEMDFQCVVANSAEEAIHLANKHRPSAIVLDLGLPDQSGLTVLDRLKHDDQTRHIPIHVVSASDHVQTAMALGAVGYHIKPIRREDLAEVLGGLQAQLTTRMRRVLIVEDDPVQRNAVSRLLLTGDVETVGVGTAAECLEKLDQQTFDCMVLDLTLPDRSGMDLLETLSRNEEKSFPPVIVYTGHDLSPEEEQRLRKFSSSIIIKGAKSPERLLDEVTLFLHQVVSELPAEQQRMLQKARFRDAALEGRRILIVEDDVRNVYSLSSVLEPRGAKIAIARNGREAIDALDASDGEPDSAIDLVLMDVMMPVMDGLSAAREIRGDPRWKDLPIVMLTAKAMPDDQEKCLAAGANDYMAKPIDVDKLLSLVRVWMPR</sequence>
<dbReference type="RefSeq" id="WP_144907684.1">
    <property type="nucleotide sequence ID" value="NZ_JACHOA010000003.1"/>
</dbReference>
<dbReference type="PRINTS" id="PR00344">
    <property type="entry name" value="BCTRLSENSOR"/>
</dbReference>
<dbReference type="PANTHER" id="PTHR45339:SF1">
    <property type="entry name" value="HYBRID SIGNAL TRANSDUCTION HISTIDINE KINASE J"/>
    <property type="match status" value="1"/>
</dbReference>
<dbReference type="InterPro" id="IPR036890">
    <property type="entry name" value="HATPase_C_sf"/>
</dbReference>
<keyword evidence="9" id="KW-0812">Transmembrane</keyword>
<dbReference type="FunFam" id="3.30.565.10:FF:000010">
    <property type="entry name" value="Sensor histidine kinase RcsC"/>
    <property type="match status" value="1"/>
</dbReference>
<accession>A0A7W7AAG3</accession>
<keyword evidence="4" id="KW-0808">Transferase</keyword>
<dbReference type="EC" id="2.7.13.3" evidence="2"/>
<evidence type="ECO:0000256" key="9">
    <source>
        <dbReference type="SAM" id="Phobius"/>
    </source>
</evidence>
<dbReference type="CDD" id="cd00156">
    <property type="entry name" value="REC"/>
    <property type="match status" value="1"/>
</dbReference>
<dbReference type="InterPro" id="IPR029016">
    <property type="entry name" value="GAF-like_dom_sf"/>
</dbReference>
<dbReference type="Gene3D" id="1.10.287.130">
    <property type="match status" value="1"/>
</dbReference>
<feature type="transmembrane region" description="Helical" evidence="9">
    <location>
        <begin position="12"/>
        <end position="32"/>
    </location>
</feature>
<dbReference type="InterPro" id="IPR011006">
    <property type="entry name" value="CheY-like_superfamily"/>
</dbReference>
<feature type="transmembrane region" description="Helical" evidence="9">
    <location>
        <begin position="185"/>
        <end position="208"/>
    </location>
</feature>
<dbReference type="CDD" id="cd16922">
    <property type="entry name" value="HATPase_EvgS-ArcB-TorS-like"/>
    <property type="match status" value="1"/>
</dbReference>
<dbReference type="InterPro" id="IPR007891">
    <property type="entry name" value="CHASE3"/>
</dbReference>
<dbReference type="InterPro" id="IPR003018">
    <property type="entry name" value="GAF"/>
</dbReference>
<dbReference type="Pfam" id="PF00512">
    <property type="entry name" value="HisKA"/>
    <property type="match status" value="1"/>
</dbReference>
<dbReference type="CDD" id="cd19410">
    <property type="entry name" value="HK9-like_sensor"/>
    <property type="match status" value="1"/>
</dbReference>
<dbReference type="PANTHER" id="PTHR45339">
    <property type="entry name" value="HYBRID SIGNAL TRANSDUCTION HISTIDINE KINASE J"/>
    <property type="match status" value="1"/>
</dbReference>
<dbReference type="CDD" id="cd17546">
    <property type="entry name" value="REC_hyHK_CKI1_RcsC-like"/>
    <property type="match status" value="1"/>
</dbReference>
<dbReference type="InterPro" id="IPR003661">
    <property type="entry name" value="HisK_dim/P_dom"/>
</dbReference>
<dbReference type="SMART" id="SM00388">
    <property type="entry name" value="HisKA"/>
    <property type="match status" value="1"/>
</dbReference>
<evidence type="ECO:0000256" key="3">
    <source>
        <dbReference type="ARBA" id="ARBA00022553"/>
    </source>
</evidence>
<dbReference type="Gene3D" id="3.30.565.10">
    <property type="entry name" value="Histidine kinase-like ATPase, C-terminal domain"/>
    <property type="match status" value="1"/>
</dbReference>
<evidence type="ECO:0000313" key="13">
    <source>
        <dbReference type="Proteomes" id="UP000538566"/>
    </source>
</evidence>
<proteinExistence type="predicted"/>
<dbReference type="EMBL" id="JACHOA010000003">
    <property type="protein sequence ID" value="MBB4613408.1"/>
    <property type="molecule type" value="Genomic_DNA"/>
</dbReference>
<evidence type="ECO:0000259" key="10">
    <source>
        <dbReference type="PROSITE" id="PS50109"/>
    </source>
</evidence>
<dbReference type="SUPFAM" id="SSF55874">
    <property type="entry name" value="ATPase domain of HSP90 chaperone/DNA topoisomerase II/histidine kinase"/>
    <property type="match status" value="1"/>
</dbReference>
<dbReference type="InterPro" id="IPR004358">
    <property type="entry name" value="Sig_transdc_His_kin-like_C"/>
</dbReference>
<dbReference type="Pfam" id="PF00072">
    <property type="entry name" value="Response_reg"/>
    <property type="match status" value="3"/>
</dbReference>
<evidence type="ECO:0000259" key="11">
    <source>
        <dbReference type="PROSITE" id="PS50110"/>
    </source>
</evidence>
<dbReference type="AlphaFoldDB" id="A0A7W7AAG3"/>
<keyword evidence="6" id="KW-0902">Two-component regulatory system</keyword>
<evidence type="ECO:0000256" key="6">
    <source>
        <dbReference type="ARBA" id="ARBA00023012"/>
    </source>
</evidence>
<dbReference type="Proteomes" id="UP000538566">
    <property type="component" value="Unassembled WGS sequence"/>
</dbReference>
<keyword evidence="13" id="KW-1185">Reference proteome</keyword>
<dbReference type="Pfam" id="PF02518">
    <property type="entry name" value="HATPase_c"/>
    <property type="match status" value="1"/>
</dbReference>
<dbReference type="SUPFAM" id="SSF47384">
    <property type="entry name" value="Homodimeric domain of signal transducing histidine kinase"/>
    <property type="match status" value="1"/>
</dbReference>
<evidence type="ECO:0000256" key="8">
    <source>
        <dbReference type="SAM" id="Coils"/>
    </source>
</evidence>
<keyword evidence="9" id="KW-1133">Transmembrane helix</keyword>
<dbReference type="SUPFAM" id="SSF55781">
    <property type="entry name" value="GAF domain-like"/>
    <property type="match status" value="1"/>
</dbReference>
<evidence type="ECO:0000256" key="2">
    <source>
        <dbReference type="ARBA" id="ARBA00012438"/>
    </source>
</evidence>
<dbReference type="CDD" id="cd00082">
    <property type="entry name" value="HisKA"/>
    <property type="match status" value="1"/>
</dbReference>